<gene>
    <name evidence="6" type="ORF">HPB48_006936</name>
</gene>
<evidence type="ECO:0000313" key="7">
    <source>
        <dbReference type="Proteomes" id="UP000821853"/>
    </source>
</evidence>
<dbReference type="PANTHER" id="PTHR46698:SF4">
    <property type="entry name" value="CROSSVEINLESS 2"/>
    <property type="match status" value="1"/>
</dbReference>
<dbReference type="SMART" id="SM00214">
    <property type="entry name" value="VWC"/>
    <property type="match status" value="2"/>
</dbReference>
<dbReference type="PANTHER" id="PTHR46698">
    <property type="entry name" value="CROSSVEINLESS 2"/>
    <property type="match status" value="1"/>
</dbReference>
<dbReference type="GO" id="GO:0005576">
    <property type="term" value="C:extracellular region"/>
    <property type="evidence" value="ECO:0007669"/>
    <property type="project" value="UniProtKB-SubCell"/>
</dbReference>
<proteinExistence type="predicted"/>
<keyword evidence="7" id="KW-1185">Reference proteome</keyword>
<keyword evidence="3" id="KW-0732">Signal</keyword>
<dbReference type="GO" id="GO:0036122">
    <property type="term" value="F:BMP binding"/>
    <property type="evidence" value="ECO:0007669"/>
    <property type="project" value="TreeGrafter"/>
</dbReference>
<evidence type="ECO:0000256" key="2">
    <source>
        <dbReference type="ARBA" id="ARBA00022525"/>
    </source>
</evidence>
<dbReference type="AlphaFoldDB" id="A0A9J6GPH9"/>
<dbReference type="SUPFAM" id="SSF57603">
    <property type="entry name" value="FnI-like domain"/>
    <property type="match status" value="2"/>
</dbReference>
<feature type="region of interest" description="Disordered" evidence="4">
    <location>
        <begin position="476"/>
        <end position="512"/>
    </location>
</feature>
<evidence type="ECO:0000259" key="5">
    <source>
        <dbReference type="PROSITE" id="PS50184"/>
    </source>
</evidence>
<feature type="domain" description="VWFC" evidence="5">
    <location>
        <begin position="84"/>
        <end position="144"/>
    </location>
</feature>
<comment type="subcellular location">
    <subcellularLocation>
        <location evidence="1">Secreted</location>
    </subcellularLocation>
</comment>
<name>A0A9J6GPH9_HAELO</name>
<feature type="domain" description="VWFC" evidence="5">
    <location>
        <begin position="145"/>
        <end position="205"/>
    </location>
</feature>
<dbReference type="Gene3D" id="2.10.70.10">
    <property type="entry name" value="Complement Module, domain 1"/>
    <property type="match status" value="1"/>
</dbReference>
<dbReference type="InterPro" id="IPR052424">
    <property type="entry name" value="Kielin_Chordin-BMP_Reg"/>
</dbReference>
<sequence>MSHCSLSTFAFSRRVTPSPSRHTNNPPASFHVCNGDGDALRDLYSPSALEVCARSDSNQSFACFFFSPPFPLSLRISNTHDNWAVCNVDGVLYQSGDPIPTEDPCETCKCRPPGFACTLRECDVKPHCKAVRREGQCCPEYHCGCEQEGKLYKDGEVVPSPQSPCYVCYCQGSSITCSLVACQFRGDCEPRYVDGECCPRYDHCPPTEGPFTTTPARLPWSRASSPRTTGRFFTTRFEPTVIPGAGFSTSVPRKATVGVQRTKFPAVTDPTRHTEQFSTDQTAFPPSLYDDLSSPQPVPDITNPVKRFTTHLPLPDETEARSADGTPVRATETDTVKPLDAGVQTQNVDDKLKATPSKDTADASTIIGAALVPIVPDAAVPADTVPAVHVPAVHVPAVAVPDVTVPAVAPVVTTHVVPAIPIHPVATTSFADGVDTGSAVHTISTGATVPPTLITGAGAGAVTPSGLVPAGAGHSVASEAAQADQPALGGATHTDGTTGSADWGQYGHGWWK</sequence>
<accession>A0A9J6GPH9</accession>
<dbReference type="PROSITE" id="PS50184">
    <property type="entry name" value="VWFC_2"/>
    <property type="match status" value="2"/>
</dbReference>
<evidence type="ECO:0000256" key="4">
    <source>
        <dbReference type="SAM" id="MobiDB-lite"/>
    </source>
</evidence>
<dbReference type="EMBL" id="JABSTR010000008">
    <property type="protein sequence ID" value="KAH9377259.1"/>
    <property type="molecule type" value="Genomic_DNA"/>
</dbReference>
<organism evidence="6 7">
    <name type="scientific">Haemaphysalis longicornis</name>
    <name type="common">Bush tick</name>
    <dbReference type="NCBI Taxonomy" id="44386"/>
    <lineage>
        <taxon>Eukaryota</taxon>
        <taxon>Metazoa</taxon>
        <taxon>Ecdysozoa</taxon>
        <taxon>Arthropoda</taxon>
        <taxon>Chelicerata</taxon>
        <taxon>Arachnida</taxon>
        <taxon>Acari</taxon>
        <taxon>Parasitiformes</taxon>
        <taxon>Ixodida</taxon>
        <taxon>Ixodoidea</taxon>
        <taxon>Ixodidae</taxon>
        <taxon>Haemaphysalinae</taxon>
        <taxon>Haemaphysalis</taxon>
    </lineage>
</organism>
<evidence type="ECO:0000256" key="3">
    <source>
        <dbReference type="ARBA" id="ARBA00022729"/>
    </source>
</evidence>
<keyword evidence="2" id="KW-0964">Secreted</keyword>
<dbReference type="OrthoDB" id="6236007at2759"/>
<dbReference type="VEuPathDB" id="VectorBase:HLOH_045016"/>
<dbReference type="Proteomes" id="UP000821853">
    <property type="component" value="Unassembled WGS sequence"/>
</dbReference>
<evidence type="ECO:0000313" key="6">
    <source>
        <dbReference type="EMBL" id="KAH9377259.1"/>
    </source>
</evidence>
<evidence type="ECO:0000256" key="1">
    <source>
        <dbReference type="ARBA" id="ARBA00004613"/>
    </source>
</evidence>
<dbReference type="GO" id="GO:0030513">
    <property type="term" value="P:positive regulation of BMP signaling pathway"/>
    <property type="evidence" value="ECO:0007669"/>
    <property type="project" value="TreeGrafter"/>
</dbReference>
<reference evidence="6 7" key="1">
    <citation type="journal article" date="2020" name="Cell">
        <title>Large-Scale Comparative Analyses of Tick Genomes Elucidate Their Genetic Diversity and Vector Capacities.</title>
        <authorList>
            <consortium name="Tick Genome and Microbiome Consortium (TIGMIC)"/>
            <person name="Jia N."/>
            <person name="Wang J."/>
            <person name="Shi W."/>
            <person name="Du L."/>
            <person name="Sun Y."/>
            <person name="Zhan W."/>
            <person name="Jiang J.F."/>
            <person name="Wang Q."/>
            <person name="Zhang B."/>
            <person name="Ji P."/>
            <person name="Bell-Sakyi L."/>
            <person name="Cui X.M."/>
            <person name="Yuan T.T."/>
            <person name="Jiang B.G."/>
            <person name="Yang W.F."/>
            <person name="Lam T.T."/>
            <person name="Chang Q.C."/>
            <person name="Ding S.J."/>
            <person name="Wang X.J."/>
            <person name="Zhu J.G."/>
            <person name="Ruan X.D."/>
            <person name="Zhao L."/>
            <person name="Wei J.T."/>
            <person name="Ye R.Z."/>
            <person name="Que T.C."/>
            <person name="Du C.H."/>
            <person name="Zhou Y.H."/>
            <person name="Cheng J.X."/>
            <person name="Dai P.F."/>
            <person name="Guo W.B."/>
            <person name="Han X.H."/>
            <person name="Huang E.J."/>
            <person name="Li L.F."/>
            <person name="Wei W."/>
            <person name="Gao Y.C."/>
            <person name="Liu J.Z."/>
            <person name="Shao H.Z."/>
            <person name="Wang X."/>
            <person name="Wang C.C."/>
            <person name="Yang T.C."/>
            <person name="Huo Q.B."/>
            <person name="Li W."/>
            <person name="Chen H.Y."/>
            <person name="Chen S.E."/>
            <person name="Zhou L.G."/>
            <person name="Ni X.B."/>
            <person name="Tian J.H."/>
            <person name="Sheng Y."/>
            <person name="Liu T."/>
            <person name="Pan Y.S."/>
            <person name="Xia L.Y."/>
            <person name="Li J."/>
            <person name="Zhao F."/>
            <person name="Cao W.C."/>
        </authorList>
    </citation>
    <scope>NUCLEOTIDE SEQUENCE [LARGE SCALE GENOMIC DNA]</scope>
    <source>
        <strain evidence="6">HaeL-2018</strain>
    </source>
</reference>
<dbReference type="InterPro" id="IPR001007">
    <property type="entry name" value="VWF_dom"/>
</dbReference>
<protein>
    <recommendedName>
        <fullName evidence="5">VWFC domain-containing protein</fullName>
    </recommendedName>
</protein>
<comment type="caution">
    <text evidence="6">The sequence shown here is derived from an EMBL/GenBank/DDBJ whole genome shotgun (WGS) entry which is preliminary data.</text>
</comment>